<proteinExistence type="predicted"/>
<feature type="compositionally biased region" description="Gly residues" evidence="1">
    <location>
        <begin position="83"/>
        <end position="94"/>
    </location>
</feature>
<dbReference type="VEuPathDB" id="CryptoDB:Cvel_17282"/>
<evidence type="ECO:0000313" key="2">
    <source>
        <dbReference type="EMBL" id="CEM13710.1"/>
    </source>
</evidence>
<dbReference type="PhylomeDB" id="A0A0G4FJC6"/>
<name>A0A0G4FJC6_9ALVE</name>
<gene>
    <name evidence="2" type="ORF">Cvel_17282</name>
</gene>
<feature type="region of interest" description="Disordered" evidence="1">
    <location>
        <begin position="1"/>
        <end position="104"/>
    </location>
</feature>
<protein>
    <submittedName>
        <fullName evidence="2">Uncharacterized protein</fullName>
    </submittedName>
</protein>
<evidence type="ECO:0000256" key="1">
    <source>
        <dbReference type="SAM" id="MobiDB-lite"/>
    </source>
</evidence>
<accession>A0A0G4FJC6</accession>
<feature type="compositionally biased region" description="Low complexity" evidence="1">
    <location>
        <begin position="18"/>
        <end position="29"/>
    </location>
</feature>
<organism evidence="2">
    <name type="scientific">Chromera velia CCMP2878</name>
    <dbReference type="NCBI Taxonomy" id="1169474"/>
    <lineage>
        <taxon>Eukaryota</taxon>
        <taxon>Sar</taxon>
        <taxon>Alveolata</taxon>
        <taxon>Colpodellida</taxon>
        <taxon>Chromeraceae</taxon>
        <taxon>Chromera</taxon>
    </lineage>
</organism>
<reference evidence="2" key="1">
    <citation type="submission" date="2014-11" db="EMBL/GenBank/DDBJ databases">
        <authorList>
            <person name="Otto D Thomas"/>
            <person name="Naeem Raeece"/>
        </authorList>
    </citation>
    <scope>NUCLEOTIDE SEQUENCE</scope>
</reference>
<sequence>MGLSQATAARKCPLVPVSKAPPAQTPTTKPKAKSKQKDLPKGPTHAGPSVHEMLQKQAAQALGRGQKEGAVGEGNREGAVGESSGGGAEGGGSRGVAVEAGTEKKEKGYRTATALYAEAQQNGDWLNQPIRRCMTDFLYTTVAKFNTQVKEGDVLRMVQCSPSAVLTEVPLLAVFTDAHPSALFALMSLVTVLTDALPSTCALLAFVSPSAVLTNTLSSTLLAVAALLAMLTDTPPSTLLASSANPSMQAENLAMAVPLHLSSPPPG</sequence>
<dbReference type="AlphaFoldDB" id="A0A0G4FJC6"/>
<dbReference type="EMBL" id="CDMZ01000409">
    <property type="protein sequence ID" value="CEM13710.1"/>
    <property type="molecule type" value="Genomic_DNA"/>
</dbReference>